<organism evidence="1 2">
    <name type="scientific">Passalora fulva</name>
    <name type="common">Tomato leaf mold</name>
    <name type="synonym">Cladosporium fulvum</name>
    <dbReference type="NCBI Taxonomy" id="5499"/>
    <lineage>
        <taxon>Eukaryota</taxon>
        <taxon>Fungi</taxon>
        <taxon>Dikarya</taxon>
        <taxon>Ascomycota</taxon>
        <taxon>Pezizomycotina</taxon>
        <taxon>Dothideomycetes</taxon>
        <taxon>Dothideomycetidae</taxon>
        <taxon>Mycosphaerellales</taxon>
        <taxon>Mycosphaerellaceae</taxon>
        <taxon>Fulvia</taxon>
    </lineage>
</organism>
<reference evidence="1" key="2">
    <citation type="journal article" date="2022" name="Microb. Genom.">
        <title>A chromosome-scale genome assembly of the tomato pathogen Cladosporium fulvum reveals a compartmentalized genome architecture and the presence of a dispensable chromosome.</title>
        <authorList>
            <person name="Zaccaron A.Z."/>
            <person name="Chen L.H."/>
            <person name="Samaras A."/>
            <person name="Stergiopoulos I."/>
        </authorList>
    </citation>
    <scope>NUCLEOTIDE SEQUENCE</scope>
    <source>
        <strain evidence="1">Race5_Kim</strain>
    </source>
</reference>
<evidence type="ECO:0000313" key="2">
    <source>
        <dbReference type="Proteomes" id="UP000756132"/>
    </source>
</evidence>
<sequence length="184" mass="21008">MGSQPPPKCHLLELPGEIRNRIYRYSLLDSQRITIPTSGFEEPGLLSTCHQIRQEAEPIFVLENKFEATSINYHSGPLLGRTKKWIRITRQYKQPPSCGTNYTGSPSWPNYLTWMKRLHGGEVMMCISSDWGLQDAGLLGVERQLLATIADFVCNNKGIRSWDTIESHIERLHITLKTANPLWT</sequence>
<dbReference type="EMBL" id="CP090174">
    <property type="protein sequence ID" value="UJO24680.1"/>
    <property type="molecule type" value="Genomic_DNA"/>
</dbReference>
<keyword evidence="2" id="KW-1185">Reference proteome</keyword>
<dbReference type="RefSeq" id="XP_047769046.1">
    <property type="nucleotide sequence ID" value="XM_047912762.1"/>
</dbReference>
<dbReference type="Proteomes" id="UP000756132">
    <property type="component" value="Chromosome 12"/>
</dbReference>
<dbReference type="GeneID" id="71993492"/>
<protein>
    <submittedName>
        <fullName evidence="1">Uncharacterized protein</fullName>
    </submittedName>
</protein>
<dbReference type="PANTHER" id="PTHR42085:SF1">
    <property type="entry name" value="F-BOX DOMAIN-CONTAINING PROTEIN"/>
    <property type="match status" value="1"/>
</dbReference>
<dbReference type="AlphaFoldDB" id="A0A9Q8PLL7"/>
<evidence type="ECO:0000313" key="1">
    <source>
        <dbReference type="EMBL" id="UJO24680.1"/>
    </source>
</evidence>
<dbReference type="PANTHER" id="PTHR42085">
    <property type="entry name" value="F-BOX DOMAIN-CONTAINING PROTEIN"/>
    <property type="match status" value="1"/>
</dbReference>
<name>A0A9Q8PLL7_PASFU</name>
<reference evidence="1" key="1">
    <citation type="submission" date="2021-12" db="EMBL/GenBank/DDBJ databases">
        <authorList>
            <person name="Zaccaron A."/>
            <person name="Stergiopoulos I."/>
        </authorList>
    </citation>
    <scope>NUCLEOTIDE SEQUENCE</scope>
    <source>
        <strain evidence="1">Race5_Kim</strain>
    </source>
</reference>
<gene>
    <name evidence="1" type="ORF">CLAFUR5_13614</name>
</gene>
<dbReference type="OrthoDB" id="62952at2759"/>
<accession>A0A9Q8PLL7</accession>
<proteinExistence type="predicted"/>
<dbReference type="KEGG" id="ffu:CLAFUR5_13614"/>
<dbReference type="InterPro" id="IPR038883">
    <property type="entry name" value="AN11006-like"/>
</dbReference>